<evidence type="ECO:0000256" key="1">
    <source>
        <dbReference type="SAM" id="MobiDB-lite"/>
    </source>
</evidence>
<dbReference type="Gene3D" id="1.10.1240.10">
    <property type="entry name" value="Methionine synthase domain"/>
    <property type="match status" value="1"/>
</dbReference>
<dbReference type="GO" id="GO:0071111">
    <property type="term" value="F:cyclic-guanylate-specific phosphodiesterase activity"/>
    <property type="evidence" value="ECO:0007669"/>
    <property type="project" value="InterPro"/>
</dbReference>
<feature type="region of interest" description="Disordered" evidence="1">
    <location>
        <begin position="599"/>
        <end position="618"/>
    </location>
</feature>
<dbReference type="InterPro" id="IPR050706">
    <property type="entry name" value="Cyclic-di-GMP_PDE-like"/>
</dbReference>
<dbReference type="InterPro" id="IPR006158">
    <property type="entry name" value="Cobalamin-bd"/>
</dbReference>
<evidence type="ECO:0000313" key="4">
    <source>
        <dbReference type="EMBL" id="GHA83922.1"/>
    </source>
</evidence>
<protein>
    <recommendedName>
        <fullName evidence="6">EAL domain-containing protein</fullName>
    </recommendedName>
</protein>
<dbReference type="Gene3D" id="3.20.20.450">
    <property type="entry name" value="EAL domain"/>
    <property type="match status" value="1"/>
</dbReference>
<dbReference type="Pfam" id="PF02310">
    <property type="entry name" value="B12-binding"/>
    <property type="match status" value="1"/>
</dbReference>
<dbReference type="Gene3D" id="3.40.50.280">
    <property type="entry name" value="Cobalamin-binding domain"/>
    <property type="match status" value="1"/>
</dbReference>
<dbReference type="SUPFAM" id="SSF52242">
    <property type="entry name" value="Cobalamin (vitamin B12)-binding domain"/>
    <property type="match status" value="1"/>
</dbReference>
<proteinExistence type="predicted"/>
<accession>A0A918T3B9</accession>
<gene>
    <name evidence="4" type="ORF">GCM10007067_22590</name>
</gene>
<comment type="caution">
    <text evidence="4">The sequence shown here is derived from an EMBL/GenBank/DDBJ whole genome shotgun (WGS) entry which is preliminary data.</text>
</comment>
<dbReference type="PROSITE" id="PS50883">
    <property type="entry name" value="EAL"/>
    <property type="match status" value="1"/>
</dbReference>
<dbReference type="Pfam" id="PF00563">
    <property type="entry name" value="EAL"/>
    <property type="match status" value="1"/>
</dbReference>
<evidence type="ECO:0000313" key="5">
    <source>
        <dbReference type="Proteomes" id="UP000646426"/>
    </source>
</evidence>
<dbReference type="PANTHER" id="PTHR33121">
    <property type="entry name" value="CYCLIC DI-GMP PHOSPHODIESTERASE PDEF"/>
    <property type="match status" value="1"/>
</dbReference>
<dbReference type="SMART" id="SM00052">
    <property type="entry name" value="EAL"/>
    <property type="match status" value="1"/>
</dbReference>
<dbReference type="PROSITE" id="PS51332">
    <property type="entry name" value="B12_BINDING"/>
    <property type="match status" value="1"/>
</dbReference>
<evidence type="ECO:0000259" key="2">
    <source>
        <dbReference type="PROSITE" id="PS50883"/>
    </source>
</evidence>
<name>A0A918T3B9_9GAMM</name>
<dbReference type="InterPro" id="IPR003759">
    <property type="entry name" value="Cbl-bd_cap"/>
</dbReference>
<sequence length="618" mass="65941">MNAIDNGHITPLEAMASRDIPNGTDHVSDPSPEPVACSASLCSGLCAPDVYDADASAVRVNVAARETEARWHDALPLEAAAKREPRDAKTELTIALREALARREFVLHYQPKVSLTTGAWTGVEALLRWLRPGHGMVPPCEFIPLLEESGLIVPVGAWIIDAACKQLAEWRARGICPLPIAVNVSALQIARSNFAATGKAADAAAELAGGTTGLVGTVEAALRTHRVPSFMLELEITESAAMADADNSIHMLERLRAMGVRSSVDDFGTGYSSLSCLRHFPLHTVKIDGSFMREVTESAEGASIAAAILDMAHRLDLKVIAECVETAEQIQFLQAHECDEAQGYYFSGPLPPVALEKLWAATGGAFRQLAEISVRVDIDHACAAAWPECSAFVLALLTGSRSEGIHLIERRMARGHGLVEVGCELIRPALYRVGSLWRRGQVSVAEEHLATSLALSIMVELHARQPAVDRNGKKALLACVRGNHHAVGVQMLSDAFDGAGWIAHGLGANVPTEVLIEHIRSWRPHIVGLSASLPEHVLEVKIAVARLRASLGSDCPAILIGGQGFAASHVPAELLNQTIWAPDAESALAAAEHACRSVEGDTRSSGSRVGGRASFGER</sequence>
<dbReference type="AlphaFoldDB" id="A0A918T3B9"/>
<organism evidence="4 5">
    <name type="scientific">Cognatilysobacter bugurensis</name>
    <dbReference type="NCBI Taxonomy" id="543356"/>
    <lineage>
        <taxon>Bacteria</taxon>
        <taxon>Pseudomonadati</taxon>
        <taxon>Pseudomonadota</taxon>
        <taxon>Gammaproteobacteria</taxon>
        <taxon>Lysobacterales</taxon>
        <taxon>Lysobacteraceae</taxon>
        <taxon>Cognatilysobacter</taxon>
    </lineage>
</organism>
<dbReference type="PANTHER" id="PTHR33121:SF70">
    <property type="entry name" value="SIGNALING PROTEIN YKOW"/>
    <property type="match status" value="1"/>
</dbReference>
<dbReference type="Proteomes" id="UP000646426">
    <property type="component" value="Unassembled WGS sequence"/>
</dbReference>
<reference evidence="4" key="2">
    <citation type="submission" date="2020-09" db="EMBL/GenBank/DDBJ databases">
        <authorList>
            <person name="Sun Q."/>
            <person name="Kim S."/>
        </authorList>
    </citation>
    <scope>NUCLEOTIDE SEQUENCE</scope>
    <source>
        <strain evidence="4">KCTC 23077</strain>
    </source>
</reference>
<feature type="domain" description="EAL" evidence="2">
    <location>
        <begin position="89"/>
        <end position="363"/>
    </location>
</feature>
<dbReference type="SUPFAM" id="SSF141868">
    <property type="entry name" value="EAL domain-like"/>
    <property type="match status" value="1"/>
</dbReference>
<dbReference type="InterPro" id="IPR035919">
    <property type="entry name" value="EAL_sf"/>
</dbReference>
<dbReference type="Pfam" id="PF02607">
    <property type="entry name" value="B12-binding_2"/>
    <property type="match status" value="1"/>
</dbReference>
<dbReference type="CDD" id="cd01948">
    <property type="entry name" value="EAL"/>
    <property type="match status" value="1"/>
</dbReference>
<feature type="compositionally biased region" description="Low complexity" evidence="1">
    <location>
        <begin position="603"/>
        <end position="612"/>
    </location>
</feature>
<dbReference type="CDD" id="cd02065">
    <property type="entry name" value="B12-binding_like"/>
    <property type="match status" value="1"/>
</dbReference>
<dbReference type="EMBL" id="BMYD01000003">
    <property type="protein sequence ID" value="GHA83922.1"/>
    <property type="molecule type" value="Genomic_DNA"/>
</dbReference>
<evidence type="ECO:0000259" key="3">
    <source>
        <dbReference type="PROSITE" id="PS51332"/>
    </source>
</evidence>
<dbReference type="InterPro" id="IPR036724">
    <property type="entry name" value="Cobalamin-bd_sf"/>
</dbReference>
<dbReference type="InterPro" id="IPR036594">
    <property type="entry name" value="Meth_synthase_dom"/>
</dbReference>
<dbReference type="GO" id="GO:0031419">
    <property type="term" value="F:cobalamin binding"/>
    <property type="evidence" value="ECO:0007669"/>
    <property type="project" value="InterPro"/>
</dbReference>
<keyword evidence="5" id="KW-1185">Reference proteome</keyword>
<dbReference type="GO" id="GO:0046872">
    <property type="term" value="F:metal ion binding"/>
    <property type="evidence" value="ECO:0007669"/>
    <property type="project" value="InterPro"/>
</dbReference>
<evidence type="ECO:0008006" key="6">
    <source>
        <dbReference type="Google" id="ProtNLM"/>
    </source>
</evidence>
<dbReference type="InterPro" id="IPR001633">
    <property type="entry name" value="EAL_dom"/>
</dbReference>
<reference evidence="4" key="1">
    <citation type="journal article" date="2014" name="Int. J. Syst. Evol. Microbiol.">
        <title>Complete genome sequence of Corynebacterium casei LMG S-19264T (=DSM 44701T), isolated from a smear-ripened cheese.</title>
        <authorList>
            <consortium name="US DOE Joint Genome Institute (JGI-PGF)"/>
            <person name="Walter F."/>
            <person name="Albersmeier A."/>
            <person name="Kalinowski J."/>
            <person name="Ruckert C."/>
        </authorList>
    </citation>
    <scope>NUCLEOTIDE SEQUENCE</scope>
    <source>
        <strain evidence="4">KCTC 23077</strain>
    </source>
</reference>
<dbReference type="RefSeq" id="WP_189456572.1">
    <property type="nucleotide sequence ID" value="NZ_BMYD01000003.1"/>
</dbReference>
<feature type="domain" description="B12-binding" evidence="3">
    <location>
        <begin position="472"/>
        <end position="605"/>
    </location>
</feature>